<dbReference type="EMBL" id="KB305537">
    <property type="protein sequence ID" value="ELU00960.1"/>
    <property type="molecule type" value="Genomic_DNA"/>
</dbReference>
<evidence type="ECO:0000313" key="3">
    <source>
        <dbReference type="EnsemblMetazoa" id="CapteP209325"/>
    </source>
</evidence>
<protein>
    <submittedName>
        <fullName evidence="2 3">Uncharacterized protein</fullName>
    </submittedName>
</protein>
<accession>R7U3Q7</accession>
<keyword evidence="4" id="KW-1185">Reference proteome</keyword>
<reference evidence="2 4" key="2">
    <citation type="journal article" date="2013" name="Nature">
        <title>Insights into bilaterian evolution from three spiralian genomes.</title>
        <authorList>
            <person name="Simakov O."/>
            <person name="Marletaz F."/>
            <person name="Cho S.J."/>
            <person name="Edsinger-Gonzales E."/>
            <person name="Havlak P."/>
            <person name="Hellsten U."/>
            <person name="Kuo D.H."/>
            <person name="Larsson T."/>
            <person name="Lv J."/>
            <person name="Arendt D."/>
            <person name="Savage R."/>
            <person name="Osoegawa K."/>
            <person name="de Jong P."/>
            <person name="Grimwood J."/>
            <person name="Chapman J.A."/>
            <person name="Shapiro H."/>
            <person name="Aerts A."/>
            <person name="Otillar R.P."/>
            <person name="Terry A.Y."/>
            <person name="Boore J.L."/>
            <person name="Grigoriev I.V."/>
            <person name="Lindberg D.R."/>
            <person name="Seaver E.C."/>
            <person name="Weisblat D.A."/>
            <person name="Putnam N.H."/>
            <person name="Rokhsar D.S."/>
        </authorList>
    </citation>
    <scope>NUCLEOTIDE SEQUENCE</scope>
    <source>
        <strain evidence="2 4">I ESC-2004</strain>
    </source>
</reference>
<dbReference type="HOGENOM" id="CLU_1671010_0_0_1"/>
<evidence type="ECO:0000313" key="4">
    <source>
        <dbReference type="Proteomes" id="UP000014760"/>
    </source>
</evidence>
<feature type="compositionally biased region" description="Acidic residues" evidence="1">
    <location>
        <begin position="104"/>
        <end position="115"/>
    </location>
</feature>
<proteinExistence type="predicted"/>
<evidence type="ECO:0000256" key="1">
    <source>
        <dbReference type="SAM" id="MobiDB-lite"/>
    </source>
</evidence>
<reference evidence="4" key="1">
    <citation type="submission" date="2012-12" db="EMBL/GenBank/DDBJ databases">
        <authorList>
            <person name="Hellsten U."/>
            <person name="Grimwood J."/>
            <person name="Chapman J.A."/>
            <person name="Shapiro H."/>
            <person name="Aerts A."/>
            <person name="Otillar R.P."/>
            <person name="Terry A.Y."/>
            <person name="Boore J.L."/>
            <person name="Simakov O."/>
            <person name="Marletaz F."/>
            <person name="Cho S.-J."/>
            <person name="Edsinger-Gonzales E."/>
            <person name="Havlak P."/>
            <person name="Kuo D.-H."/>
            <person name="Larsson T."/>
            <person name="Lv J."/>
            <person name="Arendt D."/>
            <person name="Savage R."/>
            <person name="Osoegawa K."/>
            <person name="de Jong P."/>
            <person name="Lindberg D.R."/>
            <person name="Seaver E.C."/>
            <person name="Weisblat D.A."/>
            <person name="Putnam N.H."/>
            <person name="Grigoriev I.V."/>
            <person name="Rokhsar D.S."/>
        </authorList>
    </citation>
    <scope>NUCLEOTIDE SEQUENCE</scope>
    <source>
        <strain evidence="4">I ESC-2004</strain>
    </source>
</reference>
<gene>
    <name evidence="2" type="ORF">CAPTEDRAFT_209325</name>
</gene>
<dbReference type="AlphaFoldDB" id="R7U3Q7"/>
<dbReference type="Proteomes" id="UP000014760">
    <property type="component" value="Unassembled WGS sequence"/>
</dbReference>
<dbReference type="EMBL" id="AMQN01009496">
    <property type="status" value="NOT_ANNOTATED_CDS"/>
    <property type="molecule type" value="Genomic_DNA"/>
</dbReference>
<evidence type="ECO:0000313" key="2">
    <source>
        <dbReference type="EMBL" id="ELU00960.1"/>
    </source>
</evidence>
<feature type="compositionally biased region" description="Acidic residues" evidence="1">
    <location>
        <begin position="131"/>
        <end position="145"/>
    </location>
</feature>
<feature type="region of interest" description="Disordered" evidence="1">
    <location>
        <begin position="39"/>
        <end position="58"/>
    </location>
</feature>
<reference evidence="3" key="3">
    <citation type="submission" date="2015-06" db="UniProtKB">
        <authorList>
            <consortium name="EnsemblMetazoa"/>
        </authorList>
    </citation>
    <scope>IDENTIFICATION</scope>
</reference>
<feature type="compositionally biased region" description="Acidic residues" evidence="1">
    <location>
        <begin position="40"/>
        <end position="49"/>
    </location>
</feature>
<dbReference type="EnsemblMetazoa" id="CapteT209325">
    <property type="protein sequence ID" value="CapteP209325"/>
    <property type="gene ID" value="CapteG209325"/>
</dbReference>
<name>R7U3Q7_CAPTE</name>
<feature type="region of interest" description="Disordered" evidence="1">
    <location>
        <begin position="102"/>
        <end position="158"/>
    </location>
</feature>
<sequence>MEAECQHTMDELHKETNEFKEVADQMARNAAVIKRLRVEEEQEEADEEDAGRWTPAQKKRRLEIDARRQVFSFFTNLARQKATRLDFLHDKFMGIAAELNFTYDADDEDSDEEFRGDEHEMEQGKTKGEEEPMEDSAEEDDDLSSIEEALMTSEDEDL</sequence>
<organism evidence="2">
    <name type="scientific">Capitella teleta</name>
    <name type="common">Polychaete worm</name>
    <dbReference type="NCBI Taxonomy" id="283909"/>
    <lineage>
        <taxon>Eukaryota</taxon>
        <taxon>Metazoa</taxon>
        <taxon>Spiralia</taxon>
        <taxon>Lophotrochozoa</taxon>
        <taxon>Annelida</taxon>
        <taxon>Polychaeta</taxon>
        <taxon>Sedentaria</taxon>
        <taxon>Scolecida</taxon>
        <taxon>Capitellidae</taxon>
        <taxon>Capitella</taxon>
    </lineage>
</organism>
<feature type="compositionally biased region" description="Basic and acidic residues" evidence="1">
    <location>
        <begin position="116"/>
        <end position="130"/>
    </location>
</feature>